<keyword evidence="3" id="KW-0472">Membrane</keyword>
<dbReference type="Gene3D" id="3.40.50.300">
    <property type="entry name" value="P-loop containing nucleotide triphosphate hydrolases"/>
    <property type="match status" value="1"/>
</dbReference>
<dbReference type="GO" id="GO:0016887">
    <property type="term" value="F:ATP hydrolysis activity"/>
    <property type="evidence" value="ECO:0007669"/>
    <property type="project" value="InterPro"/>
</dbReference>
<comment type="similarity">
    <text evidence="1">Belongs to the arsA ATPase family.</text>
</comment>
<dbReference type="Pfam" id="PF02374">
    <property type="entry name" value="ArsA_ATPase"/>
    <property type="match status" value="1"/>
</dbReference>
<dbReference type="OrthoDB" id="3265734at2759"/>
<dbReference type="InterPro" id="IPR025723">
    <property type="entry name" value="ArsA/GET3_ATPase-like"/>
</dbReference>
<evidence type="ECO:0000256" key="1">
    <source>
        <dbReference type="ARBA" id="ARBA00011040"/>
    </source>
</evidence>
<dbReference type="GO" id="GO:0071816">
    <property type="term" value="P:tail-anchored membrane protein insertion into ER membrane"/>
    <property type="evidence" value="ECO:0007669"/>
    <property type="project" value="TreeGrafter"/>
</dbReference>
<name>A0A9P5TXX0_9AGAR</name>
<sequence length="411" mass="44909">MVASLGFYLSLRTLSLRSVSFQSTDPAHNLSDAFEQKFPKERLFVNGFTKYGNQPDEFNSEDVDSNGMMGSMMQDLAFAIPDVDEAMSFAEDMKHVKSMIYPALRFHTVLEKGARKAQRVGGEVRWEDWAGRYVYETESTREVSIVEGGETSVELNGGLHDAIIKQLPCIGAVSGCYSIYTMDKVLELTLPMNSSTFPCPSTSSSETLVDDSDPRISYLGIGVQVYGTVGDAVPQSQPGSGSPASTYQVDDLPTSLFVFPGNNQNNYGIQFYASPLLDPGNHTLLITALGNNGSELWLDYIVYFSALDSSTNESVPNSSETPSPPASSSSPKPGSTATNTTHKTSPKVEIISGVLGSVMGFFLVLVLAYIIRRRRNTLRSRYPSPFYSWIKILNARGLPQPGEANRAFSII</sequence>
<evidence type="ECO:0000313" key="6">
    <source>
        <dbReference type="Proteomes" id="UP000772434"/>
    </source>
</evidence>
<feature type="region of interest" description="Disordered" evidence="2">
    <location>
        <begin position="313"/>
        <end position="343"/>
    </location>
</feature>
<keyword evidence="3" id="KW-0812">Transmembrane</keyword>
<dbReference type="PANTHER" id="PTHR10803">
    <property type="entry name" value="ARSENICAL PUMP-DRIVING ATPASE ARSENITE-TRANSLOCATING ATPASE"/>
    <property type="match status" value="1"/>
</dbReference>
<dbReference type="InterPro" id="IPR027417">
    <property type="entry name" value="P-loop_NTPase"/>
</dbReference>
<feature type="domain" description="ArsA/GET3 Anion-transporting ATPase-like" evidence="4">
    <location>
        <begin position="21"/>
        <end position="106"/>
    </location>
</feature>
<gene>
    <name evidence="5" type="ORF">BDP27DRAFT_1373628</name>
</gene>
<feature type="compositionally biased region" description="Low complexity" evidence="2">
    <location>
        <begin position="316"/>
        <end position="335"/>
    </location>
</feature>
<proteinExistence type="inferred from homology"/>
<accession>A0A9P5TXX0</accession>
<evidence type="ECO:0000313" key="5">
    <source>
        <dbReference type="EMBL" id="KAF9049672.1"/>
    </source>
</evidence>
<evidence type="ECO:0000256" key="2">
    <source>
        <dbReference type="SAM" id="MobiDB-lite"/>
    </source>
</evidence>
<evidence type="ECO:0000259" key="4">
    <source>
        <dbReference type="Pfam" id="PF02374"/>
    </source>
</evidence>
<dbReference type="Proteomes" id="UP000772434">
    <property type="component" value="Unassembled WGS sequence"/>
</dbReference>
<comment type="caution">
    <text evidence="5">The sequence shown here is derived from an EMBL/GenBank/DDBJ whole genome shotgun (WGS) entry which is preliminary data.</text>
</comment>
<dbReference type="GO" id="GO:0043529">
    <property type="term" value="C:GET complex"/>
    <property type="evidence" value="ECO:0007669"/>
    <property type="project" value="TreeGrafter"/>
</dbReference>
<dbReference type="GO" id="GO:0005524">
    <property type="term" value="F:ATP binding"/>
    <property type="evidence" value="ECO:0007669"/>
    <property type="project" value="InterPro"/>
</dbReference>
<dbReference type="EMBL" id="JADNRY010000470">
    <property type="protein sequence ID" value="KAF9049672.1"/>
    <property type="molecule type" value="Genomic_DNA"/>
</dbReference>
<evidence type="ECO:0000256" key="3">
    <source>
        <dbReference type="SAM" id="Phobius"/>
    </source>
</evidence>
<dbReference type="AlphaFoldDB" id="A0A9P5TXX0"/>
<feature type="transmembrane region" description="Helical" evidence="3">
    <location>
        <begin position="350"/>
        <end position="371"/>
    </location>
</feature>
<organism evidence="5 6">
    <name type="scientific">Rhodocollybia butyracea</name>
    <dbReference type="NCBI Taxonomy" id="206335"/>
    <lineage>
        <taxon>Eukaryota</taxon>
        <taxon>Fungi</taxon>
        <taxon>Dikarya</taxon>
        <taxon>Basidiomycota</taxon>
        <taxon>Agaricomycotina</taxon>
        <taxon>Agaricomycetes</taxon>
        <taxon>Agaricomycetidae</taxon>
        <taxon>Agaricales</taxon>
        <taxon>Marasmiineae</taxon>
        <taxon>Omphalotaceae</taxon>
        <taxon>Rhodocollybia</taxon>
    </lineage>
</organism>
<keyword evidence="3" id="KW-1133">Transmembrane helix</keyword>
<keyword evidence="6" id="KW-1185">Reference proteome</keyword>
<protein>
    <recommendedName>
        <fullName evidence="4">ArsA/GET3 Anion-transporting ATPase-like domain-containing protein</fullName>
    </recommendedName>
</protein>
<dbReference type="InterPro" id="IPR016300">
    <property type="entry name" value="ATPase_ArsA/GET3"/>
</dbReference>
<reference evidence="5" key="1">
    <citation type="submission" date="2020-11" db="EMBL/GenBank/DDBJ databases">
        <authorList>
            <consortium name="DOE Joint Genome Institute"/>
            <person name="Ahrendt S."/>
            <person name="Riley R."/>
            <person name="Andreopoulos W."/>
            <person name="Labutti K."/>
            <person name="Pangilinan J."/>
            <person name="Ruiz-Duenas F.J."/>
            <person name="Barrasa J.M."/>
            <person name="Sanchez-Garcia M."/>
            <person name="Camarero S."/>
            <person name="Miyauchi S."/>
            <person name="Serrano A."/>
            <person name="Linde D."/>
            <person name="Babiker R."/>
            <person name="Drula E."/>
            <person name="Ayuso-Fernandez I."/>
            <person name="Pacheco R."/>
            <person name="Padilla G."/>
            <person name="Ferreira P."/>
            <person name="Barriuso J."/>
            <person name="Kellner H."/>
            <person name="Castanera R."/>
            <person name="Alfaro M."/>
            <person name="Ramirez L."/>
            <person name="Pisabarro A.G."/>
            <person name="Kuo A."/>
            <person name="Tritt A."/>
            <person name="Lipzen A."/>
            <person name="He G."/>
            <person name="Yan M."/>
            <person name="Ng V."/>
            <person name="Cullen D."/>
            <person name="Martin F."/>
            <person name="Rosso M.-N."/>
            <person name="Henrissat B."/>
            <person name="Hibbett D."/>
            <person name="Martinez A.T."/>
            <person name="Grigoriev I.V."/>
        </authorList>
    </citation>
    <scope>NUCLEOTIDE SEQUENCE</scope>
    <source>
        <strain evidence="5">AH 40177</strain>
    </source>
</reference>
<dbReference type="PANTHER" id="PTHR10803:SF3">
    <property type="entry name" value="ATPASE GET3"/>
    <property type="match status" value="1"/>
</dbReference>